<evidence type="ECO:0000313" key="2">
    <source>
        <dbReference type="Proteomes" id="UP000245626"/>
    </source>
</evidence>
<protein>
    <submittedName>
        <fullName evidence="1">Uncharacterized protein</fullName>
    </submittedName>
</protein>
<proteinExistence type="predicted"/>
<dbReference type="EMBL" id="KZ820518">
    <property type="protein sequence ID" value="PWN47167.1"/>
    <property type="molecule type" value="Genomic_DNA"/>
</dbReference>
<gene>
    <name evidence="1" type="ORF">IE53DRAFT_371680</name>
</gene>
<reference evidence="1 2" key="1">
    <citation type="journal article" date="2018" name="Mol. Biol. Evol.">
        <title>Broad Genomic Sampling Reveals a Smut Pathogenic Ancestry of the Fungal Clade Ustilaginomycotina.</title>
        <authorList>
            <person name="Kijpornyongpan T."/>
            <person name="Mondo S.J."/>
            <person name="Barry K."/>
            <person name="Sandor L."/>
            <person name="Lee J."/>
            <person name="Lipzen A."/>
            <person name="Pangilinan J."/>
            <person name="LaButti K."/>
            <person name="Hainaut M."/>
            <person name="Henrissat B."/>
            <person name="Grigoriev I.V."/>
            <person name="Spatafora J.W."/>
            <person name="Aime M.C."/>
        </authorList>
    </citation>
    <scope>NUCLEOTIDE SEQUENCE [LARGE SCALE GENOMIC DNA]</scope>
    <source>
        <strain evidence="1 2">SA 807</strain>
    </source>
</reference>
<evidence type="ECO:0000313" key="1">
    <source>
        <dbReference type="EMBL" id="PWN47167.1"/>
    </source>
</evidence>
<name>A0ACD0NN03_9BASI</name>
<dbReference type="Proteomes" id="UP000245626">
    <property type="component" value="Unassembled WGS sequence"/>
</dbReference>
<keyword evidence="2" id="KW-1185">Reference proteome</keyword>
<accession>A0ACD0NN03</accession>
<organism evidence="1 2">
    <name type="scientific">Violaceomyces palustris</name>
    <dbReference type="NCBI Taxonomy" id="1673888"/>
    <lineage>
        <taxon>Eukaryota</taxon>
        <taxon>Fungi</taxon>
        <taxon>Dikarya</taxon>
        <taxon>Basidiomycota</taxon>
        <taxon>Ustilaginomycotina</taxon>
        <taxon>Ustilaginomycetes</taxon>
        <taxon>Violaceomycetales</taxon>
        <taxon>Violaceomycetaceae</taxon>
        <taxon>Violaceomyces</taxon>
    </lineage>
</organism>
<sequence>MSRKAGVATTIIVVFSVLVFPSLLLEKVMGRKKPTAVFLWNKAHTVKVASCWSPGREFDVENYPCDATADDGNQYCTDPEGPWQDSSKASGGGPKFDINDFYNLCFLYPIVETTCCYWDKKIDGLPPCDSRNHHIIRLIDTRNTDYGYCYDVQTMISVQLDEDLIDYCEPAKPETFDQRCYKNPDADVQKALKWLYHQSGASHACGLGKCCGSGYDAC</sequence>